<dbReference type="Pfam" id="PF24481">
    <property type="entry name" value="CT398_CC"/>
    <property type="match status" value="1"/>
</dbReference>
<evidence type="ECO:0000313" key="2">
    <source>
        <dbReference type="EMBL" id="PPD58357.1"/>
    </source>
</evidence>
<evidence type="ECO:0000313" key="3">
    <source>
        <dbReference type="Proteomes" id="UP000235653"/>
    </source>
</evidence>
<dbReference type="EMBL" id="JQAN02000008">
    <property type="protein sequence ID" value="PPD58357.1"/>
    <property type="molecule type" value="Genomic_DNA"/>
</dbReference>
<keyword evidence="3" id="KW-1185">Reference proteome</keyword>
<reference evidence="2 3" key="1">
    <citation type="journal article" date="2017" name="ISME J.">
        <title>Grape pomace compost harbors organohalide-respiring Dehalogenimonas species with novel reductive dehalogenase genes.</title>
        <authorList>
            <person name="Yang Y."/>
            <person name="Higgins S.A."/>
            <person name="Yan J."/>
            <person name="Simsir B."/>
            <person name="Chourey K."/>
            <person name="Iyer R."/>
            <person name="Hettich R.L."/>
            <person name="Baldwin B."/>
            <person name="Ogles D.M."/>
            <person name="Loffler F.E."/>
        </authorList>
    </citation>
    <scope>NUCLEOTIDE SEQUENCE [LARGE SCALE GENOMIC DNA]</scope>
    <source>
        <strain evidence="2 3">GP</strain>
    </source>
</reference>
<dbReference type="Gene3D" id="1.10.287.1490">
    <property type="match status" value="1"/>
</dbReference>
<dbReference type="InterPro" id="IPR056003">
    <property type="entry name" value="CT398_CC_hairpin"/>
</dbReference>
<comment type="caution">
    <text evidence="2">The sequence shown here is derived from an EMBL/GenBank/DDBJ whole genome shotgun (WGS) entry which is preliminary data.</text>
</comment>
<accession>A0A2P5P7T5</accession>
<dbReference type="Proteomes" id="UP000235653">
    <property type="component" value="Unassembled WGS sequence"/>
</dbReference>
<proteinExistence type="predicted"/>
<sequence>MNIPRLLFQLQEIDLAHDAAREKSGRIENELAADPLAVERNAINKQQTELRGLQHELRENDAQVDDFTDRIKGYEEKLYSGRITSPKELTTLQKDIELLRGHRIPFEDKSLALMEAVEALEHSISDAETALQRHKETLDTHKRELIGQLEVVAAETSELETRRAALLPEIPSYVQVQYQSLRKQKGRAVSKVEQAICRACGIAVTAAWLHRARTGEIVRCTNCNRILYLE</sequence>
<feature type="domain" description="CT398-like coiled coil hairpin" evidence="1">
    <location>
        <begin position="30"/>
        <end position="186"/>
    </location>
</feature>
<name>A0A2P5P7T5_9CHLR</name>
<dbReference type="RefSeq" id="WP_102331769.1">
    <property type="nucleotide sequence ID" value="NZ_CP058566.2"/>
</dbReference>
<dbReference type="OrthoDB" id="9795058at2"/>
<evidence type="ECO:0000259" key="1">
    <source>
        <dbReference type="Pfam" id="PF24481"/>
    </source>
</evidence>
<dbReference type="AlphaFoldDB" id="A0A2P5P7T5"/>
<gene>
    <name evidence="2" type="ORF">JP09_004415</name>
</gene>
<protein>
    <recommendedName>
        <fullName evidence="1">CT398-like coiled coil hairpin domain-containing protein</fullName>
    </recommendedName>
</protein>
<organism evidence="2 3">
    <name type="scientific">Dehalogenimonas etheniformans</name>
    <dbReference type="NCBI Taxonomy" id="1536648"/>
    <lineage>
        <taxon>Bacteria</taxon>
        <taxon>Bacillati</taxon>
        <taxon>Chloroflexota</taxon>
        <taxon>Dehalococcoidia</taxon>
        <taxon>Dehalococcoidales</taxon>
        <taxon>Dehalococcoidaceae</taxon>
        <taxon>Dehalogenimonas</taxon>
    </lineage>
</organism>